<evidence type="ECO:0000256" key="8">
    <source>
        <dbReference type="ARBA" id="ARBA00023012"/>
    </source>
</evidence>
<keyword evidence="4" id="KW-0808">Transferase</keyword>
<keyword evidence="13" id="KW-1185">Reference proteome</keyword>
<dbReference type="InterPro" id="IPR036890">
    <property type="entry name" value="HATPase_C_sf"/>
</dbReference>
<feature type="transmembrane region" description="Helical" evidence="9">
    <location>
        <begin position="45"/>
        <end position="63"/>
    </location>
</feature>
<dbReference type="EMBL" id="JARAWP010000034">
    <property type="protein sequence ID" value="MDX3024313.1"/>
    <property type="molecule type" value="Genomic_DNA"/>
</dbReference>
<evidence type="ECO:0000313" key="12">
    <source>
        <dbReference type="EMBL" id="MDX3024313.1"/>
    </source>
</evidence>
<evidence type="ECO:0000256" key="6">
    <source>
        <dbReference type="ARBA" id="ARBA00022777"/>
    </source>
</evidence>
<feature type="transmembrane region" description="Helical" evidence="9">
    <location>
        <begin position="12"/>
        <end position="33"/>
    </location>
</feature>
<protein>
    <recommendedName>
        <fullName evidence="2">histidine kinase</fullName>
        <ecNumber evidence="2">2.7.13.3</ecNumber>
    </recommendedName>
</protein>
<dbReference type="GO" id="GO:0000155">
    <property type="term" value="F:phosphorelay sensor kinase activity"/>
    <property type="evidence" value="ECO:0007669"/>
    <property type="project" value="InterPro"/>
</dbReference>
<evidence type="ECO:0000256" key="3">
    <source>
        <dbReference type="ARBA" id="ARBA00022553"/>
    </source>
</evidence>
<dbReference type="Proteomes" id="UP001272987">
    <property type="component" value="Unassembled WGS sequence"/>
</dbReference>
<evidence type="ECO:0000313" key="14">
    <source>
        <dbReference type="Proteomes" id="UP001282288"/>
    </source>
</evidence>
<dbReference type="PANTHER" id="PTHR24421">
    <property type="entry name" value="NITRATE/NITRITE SENSOR PROTEIN NARX-RELATED"/>
    <property type="match status" value="1"/>
</dbReference>
<reference evidence="11 13" key="1">
    <citation type="journal article" date="2023" name="Microb. Genom.">
        <title>Mesoterricola silvestris gen. nov., sp. nov., Mesoterricola sediminis sp. nov., Geothrix oryzae sp. nov., Geothrix edaphica sp. nov., Geothrix rubra sp. nov., and Geothrix limicola sp. nov., six novel members of Acidobacteriota isolated from soils.</title>
        <authorList>
            <person name="Weisberg A.J."/>
            <person name="Pearce E."/>
            <person name="Kramer C.G."/>
            <person name="Chang J.H."/>
            <person name="Clarke C.R."/>
        </authorList>
    </citation>
    <scope>NUCLEOTIDE SEQUENCE</scope>
    <source>
        <strain evidence="12 13">NB05-1H</strain>
        <strain evidence="11">NRRL_B-16521</strain>
    </source>
</reference>
<evidence type="ECO:0000256" key="4">
    <source>
        <dbReference type="ARBA" id="ARBA00022679"/>
    </source>
</evidence>
<dbReference type="SUPFAM" id="SSF55874">
    <property type="entry name" value="ATPase domain of HSP90 chaperone/DNA topoisomerase II/histidine kinase"/>
    <property type="match status" value="1"/>
</dbReference>
<evidence type="ECO:0000256" key="2">
    <source>
        <dbReference type="ARBA" id="ARBA00012438"/>
    </source>
</evidence>
<sequence length="348" mass="36698">MTSPIGTDRAFVIPVTVAGLVCGAVLLVPRLRWPVAPVVVSLATAWWGLPLMPLLVVAVFGVAVDLRWRAALGCVAVALAGNLLSYRETALWTSATYASVVLLPGLAVVGGLWLGNRRRLLDALTADLGHLRVAARLREDAARAAERSRIAAEMHDVLAHRLSLIALHTGVLTTKGDLPAPVTERLALLRETSVEALTDLREVLGALRDTESHALRPPVRDVRELVEEARGAGQQVVLVSDGTPSLAPTTHRLAAYRLVQEALTNARKHADGAPVTVRVSYDPPDTLVEVTNPSGTSRTDADGSGYGLVGLRERVGALGGEFSAGPAGAGVWRLAARLPHPSATPGQP</sequence>
<dbReference type="InterPro" id="IPR011712">
    <property type="entry name" value="Sig_transdc_His_kin_sub3_dim/P"/>
</dbReference>
<dbReference type="PANTHER" id="PTHR24421:SF10">
    <property type="entry name" value="NITRATE_NITRITE SENSOR PROTEIN NARQ"/>
    <property type="match status" value="1"/>
</dbReference>
<proteinExistence type="predicted"/>
<name>A0AAP6BEG1_9ACTN</name>
<evidence type="ECO:0000256" key="5">
    <source>
        <dbReference type="ARBA" id="ARBA00022741"/>
    </source>
</evidence>
<organism evidence="11 14">
    <name type="scientific">Streptomyces acidiscabies</name>
    <dbReference type="NCBI Taxonomy" id="42234"/>
    <lineage>
        <taxon>Bacteria</taxon>
        <taxon>Bacillati</taxon>
        <taxon>Actinomycetota</taxon>
        <taxon>Actinomycetes</taxon>
        <taxon>Kitasatosporales</taxon>
        <taxon>Streptomycetaceae</taxon>
        <taxon>Streptomyces</taxon>
    </lineage>
</organism>
<keyword evidence="9" id="KW-0472">Membrane</keyword>
<gene>
    <name evidence="11" type="ORF">PV399_26470</name>
    <name evidence="12" type="ORF">PV666_41535</name>
</gene>
<keyword evidence="7" id="KW-0067">ATP-binding</keyword>
<dbReference type="GO" id="GO:0005524">
    <property type="term" value="F:ATP binding"/>
    <property type="evidence" value="ECO:0007669"/>
    <property type="project" value="UniProtKB-KW"/>
</dbReference>
<dbReference type="CDD" id="cd16917">
    <property type="entry name" value="HATPase_UhpB-NarQ-NarX-like"/>
    <property type="match status" value="1"/>
</dbReference>
<evidence type="ECO:0000313" key="11">
    <source>
        <dbReference type="EMBL" id="MDX2963236.1"/>
    </source>
</evidence>
<dbReference type="GO" id="GO:0046983">
    <property type="term" value="F:protein dimerization activity"/>
    <property type="evidence" value="ECO:0007669"/>
    <property type="project" value="InterPro"/>
</dbReference>
<dbReference type="EC" id="2.7.13.3" evidence="2"/>
<evidence type="ECO:0000259" key="10">
    <source>
        <dbReference type="Pfam" id="PF07730"/>
    </source>
</evidence>
<keyword evidence="6 11" id="KW-0418">Kinase</keyword>
<keyword evidence="5" id="KW-0547">Nucleotide-binding</keyword>
<comment type="catalytic activity">
    <reaction evidence="1">
        <text>ATP + protein L-histidine = ADP + protein N-phospho-L-histidine.</text>
        <dbReference type="EC" id="2.7.13.3"/>
    </reaction>
</comment>
<evidence type="ECO:0000256" key="9">
    <source>
        <dbReference type="SAM" id="Phobius"/>
    </source>
</evidence>
<comment type="caution">
    <text evidence="11">The sequence shown here is derived from an EMBL/GenBank/DDBJ whole genome shotgun (WGS) entry which is preliminary data.</text>
</comment>
<accession>A0AAP6BEG1</accession>
<dbReference type="Gene3D" id="1.20.5.1930">
    <property type="match status" value="1"/>
</dbReference>
<evidence type="ECO:0000313" key="13">
    <source>
        <dbReference type="Proteomes" id="UP001272987"/>
    </source>
</evidence>
<dbReference type="GO" id="GO:0016020">
    <property type="term" value="C:membrane"/>
    <property type="evidence" value="ECO:0007669"/>
    <property type="project" value="InterPro"/>
</dbReference>
<feature type="transmembrane region" description="Helical" evidence="9">
    <location>
        <begin position="92"/>
        <end position="114"/>
    </location>
</feature>
<feature type="transmembrane region" description="Helical" evidence="9">
    <location>
        <begin position="70"/>
        <end position="86"/>
    </location>
</feature>
<dbReference type="Gene3D" id="3.30.565.10">
    <property type="entry name" value="Histidine kinase-like ATPase, C-terminal domain"/>
    <property type="match status" value="1"/>
</dbReference>
<keyword evidence="3" id="KW-0597">Phosphoprotein</keyword>
<keyword evidence="9" id="KW-1133">Transmembrane helix</keyword>
<dbReference type="InterPro" id="IPR050482">
    <property type="entry name" value="Sensor_HK_TwoCompSys"/>
</dbReference>
<evidence type="ECO:0000256" key="1">
    <source>
        <dbReference type="ARBA" id="ARBA00000085"/>
    </source>
</evidence>
<feature type="domain" description="Signal transduction histidine kinase subgroup 3 dimerisation and phosphoacceptor" evidence="10">
    <location>
        <begin position="146"/>
        <end position="210"/>
    </location>
</feature>
<keyword evidence="8" id="KW-0902">Two-component regulatory system</keyword>
<dbReference type="Proteomes" id="UP001282288">
    <property type="component" value="Unassembled WGS sequence"/>
</dbReference>
<evidence type="ECO:0000256" key="7">
    <source>
        <dbReference type="ARBA" id="ARBA00022840"/>
    </source>
</evidence>
<dbReference type="AlphaFoldDB" id="A0AAP6BEG1"/>
<dbReference type="Pfam" id="PF07730">
    <property type="entry name" value="HisKA_3"/>
    <property type="match status" value="1"/>
</dbReference>
<keyword evidence="9" id="KW-0812">Transmembrane</keyword>
<dbReference type="EMBL" id="JARAWC010000020">
    <property type="protein sequence ID" value="MDX2963236.1"/>
    <property type="molecule type" value="Genomic_DNA"/>
</dbReference>